<dbReference type="OrthoDB" id="6110130at2759"/>
<feature type="compositionally biased region" description="Low complexity" evidence="1">
    <location>
        <begin position="68"/>
        <end position="85"/>
    </location>
</feature>
<accession>E3NUE2</accession>
<evidence type="ECO:0000313" key="3">
    <source>
        <dbReference type="Proteomes" id="UP000008281"/>
    </source>
</evidence>
<feature type="compositionally biased region" description="Polar residues" evidence="1">
    <location>
        <begin position="148"/>
        <end position="159"/>
    </location>
</feature>
<evidence type="ECO:0000313" key="2">
    <source>
        <dbReference type="EMBL" id="EFO94611.1"/>
    </source>
</evidence>
<feature type="compositionally biased region" description="Polar residues" evidence="1">
    <location>
        <begin position="10"/>
        <end position="20"/>
    </location>
</feature>
<proteinExistence type="predicted"/>
<feature type="non-terminal residue" evidence="2">
    <location>
        <position position="417"/>
    </location>
</feature>
<sequence>MVNADETVLATATNTTSISSEPMEPKSSDESTDSETDKIEIMKAGQRDVFAESTISSEVNGNEENGHSETAVETAVETAESSVTEITTVETTTAETTTLETTTVMEEAQIGENGNSATTSEPVVEKETTEEEIQDVVMEAAANEENGTELTEVTESTKIAENGTKPEENKETDVVVVLDDDEPVPELISADPETATTNGVDASKEEKEQSGKGVKRPVELIQLDDDDDDIQEVSAPAPAKKPKVEEDQKEVKPDLKVADDNEKAQMRLLDKLQEYVKEQKDQTSSKGRKVLDTLLGAINAQVQKEPLSVRKLILDKVLVLPNTISFPPSQVCDLLIEHDPEMPIAKVINRMFGDEKPKLSDSEKRERALLKQHNPVPNMTKLLVDIGQDLVQEATYCDIVHAKNLPETPKNLETYKQ</sequence>
<feature type="compositionally biased region" description="Basic and acidic residues" evidence="1">
    <location>
        <begin position="23"/>
        <end position="50"/>
    </location>
</feature>
<feature type="compositionally biased region" description="Basic and acidic residues" evidence="1">
    <location>
        <begin position="242"/>
        <end position="253"/>
    </location>
</feature>
<feature type="compositionally biased region" description="Basic and acidic residues" evidence="1">
    <location>
        <begin position="164"/>
        <end position="173"/>
    </location>
</feature>
<name>E3NUE2_CAERE</name>
<reference evidence="2" key="1">
    <citation type="submission" date="2007-07" db="EMBL/GenBank/DDBJ databases">
        <title>PCAP assembly of the Caenorhabditis remanei genome.</title>
        <authorList>
            <consortium name="The Caenorhabditis remanei Sequencing Consortium"/>
            <person name="Wilson R.K."/>
        </authorList>
    </citation>
    <scope>NUCLEOTIDE SEQUENCE [LARGE SCALE GENOMIC DNA]</scope>
    <source>
        <strain evidence="2">PB4641</strain>
    </source>
</reference>
<feature type="compositionally biased region" description="Acidic residues" evidence="1">
    <location>
        <begin position="222"/>
        <end position="231"/>
    </location>
</feature>
<dbReference type="HOGENOM" id="CLU_659838_0_0_1"/>
<dbReference type="AlphaFoldDB" id="E3NUE2"/>
<keyword evidence="3" id="KW-1185">Reference proteome</keyword>
<feature type="region of interest" description="Disordered" evidence="1">
    <location>
        <begin position="104"/>
        <end position="253"/>
    </location>
</feature>
<protein>
    <submittedName>
        <fullName evidence="2">Uncharacterized protein</fullName>
    </submittedName>
</protein>
<dbReference type="eggNOG" id="ENOG502QQXF">
    <property type="taxonomic scope" value="Eukaryota"/>
</dbReference>
<gene>
    <name evidence="2" type="ORF">CRE_11627</name>
</gene>
<feature type="region of interest" description="Disordered" evidence="1">
    <location>
        <begin position="1"/>
        <end position="85"/>
    </location>
</feature>
<dbReference type="InParanoid" id="E3NUE2"/>
<evidence type="ECO:0000256" key="1">
    <source>
        <dbReference type="SAM" id="MobiDB-lite"/>
    </source>
</evidence>
<organism evidence="3">
    <name type="scientific">Caenorhabditis remanei</name>
    <name type="common">Caenorhabditis vulgaris</name>
    <dbReference type="NCBI Taxonomy" id="31234"/>
    <lineage>
        <taxon>Eukaryota</taxon>
        <taxon>Metazoa</taxon>
        <taxon>Ecdysozoa</taxon>
        <taxon>Nematoda</taxon>
        <taxon>Chromadorea</taxon>
        <taxon>Rhabditida</taxon>
        <taxon>Rhabditina</taxon>
        <taxon>Rhabditomorpha</taxon>
        <taxon>Rhabditoidea</taxon>
        <taxon>Rhabditidae</taxon>
        <taxon>Peloderinae</taxon>
        <taxon>Caenorhabditis</taxon>
    </lineage>
</organism>
<dbReference type="Proteomes" id="UP000008281">
    <property type="component" value="Unassembled WGS sequence"/>
</dbReference>
<dbReference type="STRING" id="31234.E3NUE2"/>
<dbReference type="EMBL" id="DS270509">
    <property type="protein sequence ID" value="EFO94611.1"/>
    <property type="molecule type" value="Genomic_DNA"/>
</dbReference>
<feature type="compositionally biased region" description="Polar residues" evidence="1">
    <location>
        <begin position="53"/>
        <end position="63"/>
    </location>
</feature>